<evidence type="ECO:0000313" key="3">
    <source>
        <dbReference type="Proteomes" id="UP000784294"/>
    </source>
</evidence>
<protein>
    <submittedName>
        <fullName evidence="2">Uncharacterized protein</fullName>
    </submittedName>
</protein>
<feature type="compositionally biased region" description="Basic and acidic residues" evidence="1">
    <location>
        <begin position="237"/>
        <end position="252"/>
    </location>
</feature>
<sequence length="343" mass="37898">MHTGTSQSETNTKGCIDLNFASLSSSSLSVTNTFPLVSSQCISSNPDSYDTITETNAPSKDSLTSNDGLICNSSSRFTYGDNRPANDCRAQCSVCFRVPPDNSVFISLSRVSEMLAGLPRLDYGFNIGTGLELETSCPAYPILQYLDAYICQLASFLAHQPVLLGTFMLLKLTDPTPTIGQEPEEERANSCEGERTQSKRFQRMSRLHAHFTNVFGDAANLVARQSGRQRKRPSLGHMEERILGKKEQKEEDLGSSPGTLDSEESVATTFEEALAAAESRRVMLQEFLTWGRQFDTAWAAFLRDTRLAGDSQTRPGEGGINQDSDLRWLVPLLEEAHHELHLD</sequence>
<gene>
    <name evidence="2" type="ORF">PXEA_LOCUS13563</name>
</gene>
<organism evidence="2 3">
    <name type="scientific">Protopolystoma xenopodis</name>
    <dbReference type="NCBI Taxonomy" id="117903"/>
    <lineage>
        <taxon>Eukaryota</taxon>
        <taxon>Metazoa</taxon>
        <taxon>Spiralia</taxon>
        <taxon>Lophotrochozoa</taxon>
        <taxon>Platyhelminthes</taxon>
        <taxon>Monogenea</taxon>
        <taxon>Polyopisthocotylea</taxon>
        <taxon>Polystomatidea</taxon>
        <taxon>Polystomatidae</taxon>
        <taxon>Protopolystoma</taxon>
    </lineage>
</organism>
<name>A0A3S5AMA2_9PLAT</name>
<comment type="caution">
    <text evidence="2">The sequence shown here is derived from an EMBL/GenBank/DDBJ whole genome shotgun (WGS) entry which is preliminary data.</text>
</comment>
<accession>A0A3S5AMA2</accession>
<feature type="region of interest" description="Disordered" evidence="1">
    <location>
        <begin position="226"/>
        <end position="265"/>
    </location>
</feature>
<dbReference type="Proteomes" id="UP000784294">
    <property type="component" value="Unassembled WGS sequence"/>
</dbReference>
<evidence type="ECO:0000256" key="1">
    <source>
        <dbReference type="SAM" id="MobiDB-lite"/>
    </source>
</evidence>
<dbReference type="EMBL" id="CAAALY010044821">
    <property type="protein sequence ID" value="VEL20123.1"/>
    <property type="molecule type" value="Genomic_DNA"/>
</dbReference>
<evidence type="ECO:0000313" key="2">
    <source>
        <dbReference type="EMBL" id="VEL20123.1"/>
    </source>
</evidence>
<reference evidence="2" key="1">
    <citation type="submission" date="2018-11" db="EMBL/GenBank/DDBJ databases">
        <authorList>
            <consortium name="Pathogen Informatics"/>
        </authorList>
    </citation>
    <scope>NUCLEOTIDE SEQUENCE</scope>
</reference>
<dbReference type="AlphaFoldDB" id="A0A3S5AMA2"/>
<feature type="region of interest" description="Disordered" evidence="1">
    <location>
        <begin position="176"/>
        <end position="195"/>
    </location>
</feature>
<feature type="compositionally biased region" description="Basic and acidic residues" evidence="1">
    <location>
        <begin position="186"/>
        <end position="195"/>
    </location>
</feature>
<proteinExistence type="predicted"/>
<dbReference type="OrthoDB" id="6277335at2759"/>
<keyword evidence="3" id="KW-1185">Reference proteome</keyword>